<sequence>MSNFEEAHVLVVDDSSVDRRLIERLLRVSSCKVTVVDSGLKALQLLGVDGLKVDLILTDYSIPGMTGYELLKKIKKSSKFKEIPVVIMSSENVLQRTGKCLEEGAKDFILKPVKLANVKKLKNYMKRPSTTRFNYFCCIYYYIFFLFFLSLFLFFCVFVCLSQ</sequence>
<evidence type="ECO:0000256" key="4">
    <source>
        <dbReference type="PROSITE-ProRule" id="PRU00169"/>
    </source>
</evidence>
<keyword evidence="5" id="KW-0812">Transmembrane</keyword>
<evidence type="ECO:0000259" key="6">
    <source>
        <dbReference type="PROSITE" id="PS50110"/>
    </source>
</evidence>
<keyword evidence="8" id="KW-1185">Reference proteome</keyword>
<evidence type="ECO:0000256" key="3">
    <source>
        <dbReference type="ARBA" id="ARBA00023163"/>
    </source>
</evidence>
<keyword evidence="5" id="KW-1133">Transmembrane helix</keyword>
<dbReference type="GO" id="GO:0000160">
    <property type="term" value="P:phosphorelay signal transduction system"/>
    <property type="evidence" value="ECO:0007669"/>
    <property type="project" value="UniProtKB-KW"/>
</dbReference>
<dbReference type="InterPro" id="IPR001789">
    <property type="entry name" value="Sig_transdc_resp-reg_receiver"/>
</dbReference>
<feature type="transmembrane region" description="Helical" evidence="5">
    <location>
        <begin position="139"/>
        <end position="161"/>
    </location>
</feature>
<accession>A0AAW1X873</accession>
<gene>
    <name evidence="7" type="ORF">M0R45_019800</name>
</gene>
<organism evidence="7 8">
    <name type="scientific">Rubus argutus</name>
    <name type="common">Southern blackberry</name>
    <dbReference type="NCBI Taxonomy" id="59490"/>
    <lineage>
        <taxon>Eukaryota</taxon>
        <taxon>Viridiplantae</taxon>
        <taxon>Streptophyta</taxon>
        <taxon>Embryophyta</taxon>
        <taxon>Tracheophyta</taxon>
        <taxon>Spermatophyta</taxon>
        <taxon>Magnoliopsida</taxon>
        <taxon>eudicotyledons</taxon>
        <taxon>Gunneridae</taxon>
        <taxon>Pentapetalae</taxon>
        <taxon>rosids</taxon>
        <taxon>fabids</taxon>
        <taxon>Rosales</taxon>
        <taxon>Rosaceae</taxon>
        <taxon>Rosoideae</taxon>
        <taxon>Rosoideae incertae sedis</taxon>
        <taxon>Rubus</taxon>
    </lineage>
</organism>
<dbReference type="Pfam" id="PF00072">
    <property type="entry name" value="Response_reg"/>
    <property type="match status" value="1"/>
</dbReference>
<dbReference type="SUPFAM" id="SSF52172">
    <property type="entry name" value="CheY-like"/>
    <property type="match status" value="1"/>
</dbReference>
<evidence type="ECO:0000256" key="2">
    <source>
        <dbReference type="ARBA" id="ARBA00023015"/>
    </source>
</evidence>
<evidence type="ECO:0000313" key="8">
    <source>
        <dbReference type="Proteomes" id="UP001457282"/>
    </source>
</evidence>
<dbReference type="Gene3D" id="3.40.50.2300">
    <property type="match status" value="1"/>
</dbReference>
<dbReference type="SMART" id="SM00448">
    <property type="entry name" value="REC"/>
    <property type="match status" value="1"/>
</dbReference>
<keyword evidence="1" id="KW-0902">Two-component regulatory system</keyword>
<protein>
    <recommendedName>
        <fullName evidence="6">Response regulatory domain-containing protein</fullName>
    </recommendedName>
</protein>
<dbReference type="PANTHER" id="PTHR43874">
    <property type="entry name" value="TWO-COMPONENT RESPONSE REGULATOR"/>
    <property type="match status" value="1"/>
</dbReference>
<keyword evidence="3" id="KW-0804">Transcription</keyword>
<keyword evidence="5" id="KW-0472">Membrane</keyword>
<keyword evidence="4" id="KW-0597">Phosphoprotein</keyword>
<dbReference type="Proteomes" id="UP001457282">
    <property type="component" value="Unassembled WGS sequence"/>
</dbReference>
<dbReference type="PROSITE" id="PS50110">
    <property type="entry name" value="RESPONSE_REGULATORY"/>
    <property type="match status" value="1"/>
</dbReference>
<dbReference type="EMBL" id="JBEDUW010000004">
    <property type="protein sequence ID" value="KAK9932568.1"/>
    <property type="molecule type" value="Genomic_DNA"/>
</dbReference>
<name>A0AAW1X873_RUBAR</name>
<dbReference type="InterPro" id="IPR045279">
    <property type="entry name" value="ARR-like"/>
</dbReference>
<feature type="domain" description="Response regulatory" evidence="6">
    <location>
        <begin position="8"/>
        <end position="126"/>
    </location>
</feature>
<dbReference type="AlphaFoldDB" id="A0AAW1X873"/>
<dbReference type="GO" id="GO:0009736">
    <property type="term" value="P:cytokinin-activated signaling pathway"/>
    <property type="evidence" value="ECO:0007669"/>
    <property type="project" value="InterPro"/>
</dbReference>
<dbReference type="InterPro" id="IPR011006">
    <property type="entry name" value="CheY-like_superfamily"/>
</dbReference>
<keyword evidence="2" id="KW-0805">Transcription regulation</keyword>
<evidence type="ECO:0000313" key="7">
    <source>
        <dbReference type="EMBL" id="KAK9932568.1"/>
    </source>
</evidence>
<evidence type="ECO:0000256" key="5">
    <source>
        <dbReference type="SAM" id="Phobius"/>
    </source>
</evidence>
<dbReference type="PANTHER" id="PTHR43874:SF50">
    <property type="entry name" value="TWO-COMPONENT RESPONSE REGULATOR ARR3-RELATED"/>
    <property type="match status" value="1"/>
</dbReference>
<reference evidence="7 8" key="1">
    <citation type="journal article" date="2023" name="G3 (Bethesda)">
        <title>A chromosome-length genome assembly and annotation of blackberry (Rubus argutus, cv. 'Hillquist').</title>
        <authorList>
            <person name="Bruna T."/>
            <person name="Aryal R."/>
            <person name="Dudchenko O."/>
            <person name="Sargent D.J."/>
            <person name="Mead D."/>
            <person name="Buti M."/>
            <person name="Cavallini A."/>
            <person name="Hytonen T."/>
            <person name="Andres J."/>
            <person name="Pham M."/>
            <person name="Weisz D."/>
            <person name="Mascagni F."/>
            <person name="Usai G."/>
            <person name="Natali L."/>
            <person name="Bassil N."/>
            <person name="Fernandez G.E."/>
            <person name="Lomsadze A."/>
            <person name="Armour M."/>
            <person name="Olukolu B."/>
            <person name="Poorten T."/>
            <person name="Britton C."/>
            <person name="Davik J."/>
            <person name="Ashrafi H."/>
            <person name="Aiden E.L."/>
            <person name="Borodovsky M."/>
            <person name="Worthington M."/>
        </authorList>
    </citation>
    <scope>NUCLEOTIDE SEQUENCE [LARGE SCALE GENOMIC DNA]</scope>
    <source>
        <strain evidence="7">PI 553951</strain>
    </source>
</reference>
<proteinExistence type="predicted"/>
<comment type="caution">
    <text evidence="7">The sequence shown here is derived from an EMBL/GenBank/DDBJ whole genome shotgun (WGS) entry which is preliminary data.</text>
</comment>
<evidence type="ECO:0000256" key="1">
    <source>
        <dbReference type="ARBA" id="ARBA00023012"/>
    </source>
</evidence>
<feature type="modified residue" description="4-aspartylphosphate" evidence="4">
    <location>
        <position position="59"/>
    </location>
</feature>